<accession>A0ABT3A9I1</accession>
<keyword evidence="9 13" id="KW-1133">Transmembrane helix</keyword>
<evidence type="ECO:0000313" key="14">
    <source>
        <dbReference type="EMBL" id="MCV2885304.1"/>
    </source>
</evidence>
<keyword evidence="14" id="KW-0282">Flagellum</keyword>
<keyword evidence="10 13" id="KW-0472">Membrane</keyword>
<evidence type="ECO:0000313" key="15">
    <source>
        <dbReference type="Proteomes" id="UP001652504"/>
    </source>
</evidence>
<keyword evidence="15" id="KW-1185">Reference proteome</keyword>
<keyword evidence="14" id="KW-0969">Cilium</keyword>
<sequence length="228" mass="24897">MSSSTSQPFTALLTETGWLDSLSPELRVIVSIASLTFIPLLVIAMTAFTRIIIVLSILRQALGLQQTPPNSVLIALTLFLTIFAMHGVFAQINLSAVTPFFAQEIGFGEAIANAIQPLKTFMLAQTHESHFYRVLEMVNAPPPATPEEVELTHLVPAFMLSELNLAFKMAFMVFLPFLLIDLVVASCLMALGMIMVPPITVSLPLKIMVFVMIDGWTLIAGSLVQSFS</sequence>
<feature type="transmembrane region" description="Helical" evidence="13">
    <location>
        <begin position="207"/>
        <end position="227"/>
    </location>
</feature>
<keyword evidence="7 13" id="KW-1005">Bacterial flagellum biogenesis</keyword>
<keyword evidence="4 13" id="KW-0813">Transport</keyword>
<keyword evidence="14" id="KW-0966">Cell projection</keyword>
<dbReference type="Proteomes" id="UP001652504">
    <property type="component" value="Unassembled WGS sequence"/>
</dbReference>
<dbReference type="PANTHER" id="PTHR30587:SF0">
    <property type="entry name" value="FLAGELLAR BIOSYNTHETIC PROTEIN FLIP"/>
    <property type="match status" value="1"/>
</dbReference>
<comment type="similarity">
    <text evidence="2 13">Belongs to the FliP/MopC/SpaP family.</text>
</comment>
<organism evidence="14 15">
    <name type="scientific">Fluctibacter corallii</name>
    <dbReference type="NCBI Taxonomy" id="2984329"/>
    <lineage>
        <taxon>Bacteria</taxon>
        <taxon>Pseudomonadati</taxon>
        <taxon>Pseudomonadota</taxon>
        <taxon>Gammaproteobacteria</taxon>
        <taxon>Alteromonadales</taxon>
        <taxon>Alteromonadaceae</taxon>
        <taxon>Fluctibacter</taxon>
    </lineage>
</organism>
<comment type="subcellular location">
    <subcellularLocation>
        <location evidence="13">Cell membrane</location>
        <topology evidence="13">Multi-pass membrane protein</topology>
    </subcellularLocation>
    <subcellularLocation>
        <location evidence="13">Bacterial flagellum basal body</location>
    </subcellularLocation>
</comment>
<dbReference type="PRINTS" id="PR01302">
    <property type="entry name" value="TYPE3IMPPROT"/>
</dbReference>
<dbReference type="PRINTS" id="PR00951">
    <property type="entry name" value="FLGBIOSNFLIP"/>
</dbReference>
<comment type="caution">
    <text evidence="14">The sequence shown here is derived from an EMBL/GenBank/DDBJ whole genome shotgun (WGS) entry which is preliminary data.</text>
</comment>
<keyword evidence="11" id="KW-0975">Bacterial flagellum</keyword>
<keyword evidence="12 13" id="KW-1006">Bacterial flagellum protein export</keyword>
<evidence type="ECO:0000256" key="5">
    <source>
        <dbReference type="ARBA" id="ARBA00022475"/>
    </source>
</evidence>
<dbReference type="PANTHER" id="PTHR30587">
    <property type="entry name" value="FLAGELLAR BIOSYNTHETIC PROTEIN FLIP"/>
    <property type="match status" value="1"/>
</dbReference>
<evidence type="ECO:0000256" key="1">
    <source>
        <dbReference type="ARBA" id="ARBA00003663"/>
    </source>
</evidence>
<keyword evidence="8 13" id="KW-0653">Protein transport</keyword>
<name>A0ABT3A9I1_9ALTE</name>
<keyword evidence="5 13" id="KW-1003">Cell membrane</keyword>
<feature type="transmembrane region" description="Helical" evidence="13">
    <location>
        <begin position="28"/>
        <end position="58"/>
    </location>
</feature>
<evidence type="ECO:0000256" key="3">
    <source>
        <dbReference type="ARBA" id="ARBA00021714"/>
    </source>
</evidence>
<dbReference type="InterPro" id="IPR005838">
    <property type="entry name" value="T3SS_IM_P"/>
</dbReference>
<dbReference type="InterPro" id="IPR005837">
    <property type="entry name" value="FliP"/>
</dbReference>
<protein>
    <recommendedName>
        <fullName evidence="3 13">Flagellar biosynthetic protein FliP</fullName>
    </recommendedName>
</protein>
<dbReference type="Pfam" id="PF00813">
    <property type="entry name" value="FliP"/>
    <property type="match status" value="1"/>
</dbReference>
<proteinExistence type="inferred from homology"/>
<comment type="function">
    <text evidence="1 13">Plays a role in the flagellum-specific transport system.</text>
</comment>
<evidence type="ECO:0000256" key="4">
    <source>
        <dbReference type="ARBA" id="ARBA00022448"/>
    </source>
</evidence>
<evidence type="ECO:0000256" key="2">
    <source>
        <dbReference type="ARBA" id="ARBA00006257"/>
    </source>
</evidence>
<feature type="transmembrane region" description="Helical" evidence="13">
    <location>
        <begin position="70"/>
        <end position="92"/>
    </location>
</feature>
<keyword evidence="6 13" id="KW-0812">Transmembrane</keyword>
<evidence type="ECO:0000256" key="8">
    <source>
        <dbReference type="ARBA" id="ARBA00022927"/>
    </source>
</evidence>
<evidence type="ECO:0000256" key="13">
    <source>
        <dbReference type="RuleBase" id="RU362069"/>
    </source>
</evidence>
<dbReference type="PROSITE" id="PS01061">
    <property type="entry name" value="FLIP_2"/>
    <property type="match status" value="1"/>
</dbReference>
<reference evidence="14 15" key="1">
    <citation type="submission" date="2022-10" db="EMBL/GenBank/DDBJ databases">
        <title>Aestuariibacter sp. AA17 isolated from Montipora capitata coral fragment.</title>
        <authorList>
            <person name="Emsley S.A."/>
            <person name="Pfannmuller K.M."/>
            <person name="Loughran R.M."/>
            <person name="Shlafstein M."/>
            <person name="Papke E."/>
            <person name="Saw J.H."/>
            <person name="Ushijima B."/>
            <person name="Videau P."/>
        </authorList>
    </citation>
    <scope>NUCLEOTIDE SEQUENCE [LARGE SCALE GENOMIC DNA]</scope>
    <source>
        <strain evidence="14 15">AA17</strain>
    </source>
</reference>
<evidence type="ECO:0000256" key="7">
    <source>
        <dbReference type="ARBA" id="ARBA00022795"/>
    </source>
</evidence>
<evidence type="ECO:0000256" key="9">
    <source>
        <dbReference type="ARBA" id="ARBA00022989"/>
    </source>
</evidence>
<evidence type="ECO:0000256" key="12">
    <source>
        <dbReference type="ARBA" id="ARBA00023225"/>
    </source>
</evidence>
<dbReference type="NCBIfam" id="TIGR01103">
    <property type="entry name" value="fliP"/>
    <property type="match status" value="1"/>
</dbReference>
<evidence type="ECO:0000256" key="10">
    <source>
        <dbReference type="ARBA" id="ARBA00023136"/>
    </source>
</evidence>
<gene>
    <name evidence="13 14" type="primary">fliP</name>
    <name evidence="14" type="ORF">OE749_11430</name>
</gene>
<evidence type="ECO:0000256" key="11">
    <source>
        <dbReference type="ARBA" id="ARBA00023143"/>
    </source>
</evidence>
<dbReference type="RefSeq" id="WP_263712587.1">
    <property type="nucleotide sequence ID" value="NZ_JAOWKX010000005.1"/>
</dbReference>
<feature type="transmembrane region" description="Helical" evidence="13">
    <location>
        <begin position="169"/>
        <end position="195"/>
    </location>
</feature>
<dbReference type="EMBL" id="JAOWKX010000005">
    <property type="protein sequence ID" value="MCV2885304.1"/>
    <property type="molecule type" value="Genomic_DNA"/>
</dbReference>
<evidence type="ECO:0000256" key="6">
    <source>
        <dbReference type="ARBA" id="ARBA00022692"/>
    </source>
</evidence>